<keyword evidence="3" id="KW-0687">Ribonucleoprotein</keyword>
<evidence type="ECO:0000256" key="3">
    <source>
        <dbReference type="ARBA" id="ARBA00023274"/>
    </source>
</evidence>
<gene>
    <name evidence="7" type="ORF">ABEB36_006886</name>
</gene>
<keyword evidence="8" id="KW-1185">Reference proteome</keyword>
<dbReference type="InterPro" id="IPR002671">
    <property type="entry name" value="Ribosomal_eL22"/>
</dbReference>
<dbReference type="PANTHER" id="PTHR10064">
    <property type="entry name" value="60S RIBOSOMAL PROTEIN L22"/>
    <property type="match status" value="1"/>
</dbReference>
<sequence>MAPTKPAVAAGKAAPKAAPQRKQQLRGKANKKKKVSLKFIVDCTHPVEDSIMDTKDFLEYLKTRIKINGKANNFAPQGKQHVVSLTREKETKIILNSEVPFSKRYVYCYLKA</sequence>
<evidence type="ECO:0000256" key="5">
    <source>
        <dbReference type="ARBA" id="ARBA00041214"/>
    </source>
</evidence>
<name>A0ABD1ES28_HYPHA</name>
<evidence type="ECO:0000313" key="7">
    <source>
        <dbReference type="EMBL" id="KAL1501589.1"/>
    </source>
</evidence>
<dbReference type="Pfam" id="PF01776">
    <property type="entry name" value="Ribosomal_L22e"/>
    <property type="match status" value="1"/>
</dbReference>
<evidence type="ECO:0000256" key="6">
    <source>
        <dbReference type="SAM" id="MobiDB-lite"/>
    </source>
</evidence>
<dbReference type="PANTHER" id="PTHR10064:SF0">
    <property type="entry name" value="FI24544P1-RELATED"/>
    <property type="match status" value="1"/>
</dbReference>
<evidence type="ECO:0000313" key="8">
    <source>
        <dbReference type="Proteomes" id="UP001566132"/>
    </source>
</evidence>
<comment type="caution">
    <text evidence="7">The sequence shown here is derived from an EMBL/GenBank/DDBJ whole genome shotgun (WGS) entry which is preliminary data.</text>
</comment>
<evidence type="ECO:0000256" key="1">
    <source>
        <dbReference type="ARBA" id="ARBA00007817"/>
    </source>
</evidence>
<organism evidence="7 8">
    <name type="scientific">Hypothenemus hampei</name>
    <name type="common">Coffee berry borer</name>
    <dbReference type="NCBI Taxonomy" id="57062"/>
    <lineage>
        <taxon>Eukaryota</taxon>
        <taxon>Metazoa</taxon>
        <taxon>Ecdysozoa</taxon>
        <taxon>Arthropoda</taxon>
        <taxon>Hexapoda</taxon>
        <taxon>Insecta</taxon>
        <taxon>Pterygota</taxon>
        <taxon>Neoptera</taxon>
        <taxon>Endopterygota</taxon>
        <taxon>Coleoptera</taxon>
        <taxon>Polyphaga</taxon>
        <taxon>Cucujiformia</taxon>
        <taxon>Curculionidae</taxon>
        <taxon>Scolytinae</taxon>
        <taxon>Hypothenemus</taxon>
    </lineage>
</organism>
<dbReference type="EMBL" id="JBDJPC010000005">
    <property type="protein sequence ID" value="KAL1501589.1"/>
    <property type="molecule type" value="Genomic_DNA"/>
</dbReference>
<dbReference type="GO" id="GO:1990904">
    <property type="term" value="C:ribonucleoprotein complex"/>
    <property type="evidence" value="ECO:0007669"/>
    <property type="project" value="UniProtKB-KW"/>
</dbReference>
<dbReference type="GO" id="GO:0005840">
    <property type="term" value="C:ribosome"/>
    <property type="evidence" value="ECO:0007669"/>
    <property type="project" value="UniProtKB-KW"/>
</dbReference>
<protein>
    <recommendedName>
        <fullName evidence="4">Large ribosomal subunit protein eL22</fullName>
    </recommendedName>
    <alternativeName>
        <fullName evidence="5">60S ribosomal protein L22</fullName>
    </alternativeName>
</protein>
<comment type="similarity">
    <text evidence="1">Belongs to the eukaryotic ribosomal protein eL22 family.</text>
</comment>
<accession>A0ABD1ES28</accession>
<evidence type="ECO:0000256" key="2">
    <source>
        <dbReference type="ARBA" id="ARBA00022980"/>
    </source>
</evidence>
<feature type="compositionally biased region" description="Low complexity" evidence="6">
    <location>
        <begin position="1"/>
        <end position="18"/>
    </location>
</feature>
<dbReference type="Proteomes" id="UP001566132">
    <property type="component" value="Unassembled WGS sequence"/>
</dbReference>
<evidence type="ECO:0000256" key="4">
    <source>
        <dbReference type="ARBA" id="ARBA00040613"/>
    </source>
</evidence>
<proteinExistence type="inferred from homology"/>
<reference evidence="7 8" key="1">
    <citation type="submission" date="2024-05" db="EMBL/GenBank/DDBJ databases">
        <title>Genetic variation in Jamaican populations of the coffee berry borer (Hypothenemus hampei).</title>
        <authorList>
            <person name="Errbii M."/>
            <person name="Myrie A."/>
        </authorList>
    </citation>
    <scope>NUCLEOTIDE SEQUENCE [LARGE SCALE GENOMIC DNA]</scope>
    <source>
        <strain evidence="7">JA-Hopewell-2020-01-JO</strain>
        <tissue evidence="7">Whole body</tissue>
    </source>
</reference>
<dbReference type="Gene3D" id="3.30.1360.210">
    <property type="match status" value="1"/>
</dbReference>
<dbReference type="AlphaFoldDB" id="A0ABD1ES28"/>
<dbReference type="InterPro" id="IPR038526">
    <property type="entry name" value="Ribosomal_eL22_sf"/>
</dbReference>
<keyword evidence="2" id="KW-0689">Ribosomal protein</keyword>
<feature type="region of interest" description="Disordered" evidence="6">
    <location>
        <begin position="1"/>
        <end position="30"/>
    </location>
</feature>